<evidence type="ECO:0000313" key="6">
    <source>
        <dbReference type="Proteomes" id="UP000366872"/>
    </source>
</evidence>
<accession>A0A6C2TZF0</accession>
<reference evidence="5 6" key="1">
    <citation type="submission" date="2019-04" db="EMBL/GenBank/DDBJ databases">
        <authorList>
            <person name="Van Vliet M D."/>
        </authorList>
    </citation>
    <scope>NUCLEOTIDE SEQUENCE [LARGE SCALE GENOMIC DNA]</scope>
    <source>
        <strain evidence="5 6">F1</strain>
    </source>
</reference>
<keyword evidence="1 3" id="KW-0732">Signal</keyword>
<name>A0A6C2TZF0_PONDE</name>
<dbReference type="InterPro" id="IPR052025">
    <property type="entry name" value="Xyloglucanase_GH74"/>
</dbReference>
<dbReference type="InterPro" id="IPR013320">
    <property type="entry name" value="ConA-like_dom_sf"/>
</dbReference>
<keyword evidence="6" id="KW-1185">Reference proteome</keyword>
<dbReference type="SUPFAM" id="SSF49899">
    <property type="entry name" value="Concanavalin A-like lectins/glucanases"/>
    <property type="match status" value="1"/>
</dbReference>
<proteinExistence type="predicted"/>
<dbReference type="PANTHER" id="PTHR43739">
    <property type="entry name" value="XYLOGLUCANASE (EUROFUNG)"/>
    <property type="match status" value="1"/>
</dbReference>
<evidence type="ECO:0000256" key="1">
    <source>
        <dbReference type="ARBA" id="ARBA00022729"/>
    </source>
</evidence>
<evidence type="ECO:0000259" key="4">
    <source>
        <dbReference type="SMART" id="SM00560"/>
    </source>
</evidence>
<dbReference type="Proteomes" id="UP000366872">
    <property type="component" value="Unassembled WGS sequence"/>
</dbReference>
<feature type="chain" id="PRO_5025398188" description="LamG-like jellyroll fold domain-containing protein" evidence="3">
    <location>
        <begin position="23"/>
        <end position="1606"/>
    </location>
</feature>
<dbReference type="SUPFAM" id="SSF110296">
    <property type="entry name" value="Oligoxyloglucan reducing end-specific cellobiohydrolase"/>
    <property type="match status" value="1"/>
</dbReference>
<dbReference type="CDD" id="cd15482">
    <property type="entry name" value="Sialidase_non-viral"/>
    <property type="match status" value="1"/>
</dbReference>
<dbReference type="EMBL" id="CAAHFG010000001">
    <property type="protein sequence ID" value="VGO13042.1"/>
    <property type="molecule type" value="Genomic_DNA"/>
</dbReference>
<sequence>MKTGWIQQLGLALVLTSGGASASDWQRNTFPGQGHVDHGFAPGAGWSHMESTMDISVSPLDPNFRAVLENEWGAVYTEDGINYKPLRMQHIGAPECSAQSVEFSRYDADTFYLRIAHEYWDSIDPVNSPAGLWRSTDRGETWQHLYQPPAGGYEHDSADNNGRTMILEDPCPARSNHLWFASTSEGLLRSTDNGASWSSVADGLFRRRMRMVTAVTNDANETILYAIAEKNMPRHTAGETIPLDAWAPGDVAAQWQFNENLEDASDNGYDLAGSVSGWTDSVIEGRHAALFDGTTFLDSINLTYAGTYSDLSVSAWVQTTNNADQVIVSYDPNEYFELGTRQGGSVTNVALEEFTTGYVPGELRNHSSWSGDAGFLVDTNSPGMVTLDDSTSWKKVIHGTGMGSNDIYSIGVQFSFSRDTTALSGDKNFLALEIFEAPVTGAGRLAVQFKRRAWDNEKYKLNFWENTGSSSTGGDSGEFDEDALGFDSAADTESDDLWLQLTLTRGEDAASWSAVCILSNLTDGVEVKRHSPSTFDTSAAYFNNPLYGVINQADQQSNTHLYNRIISRFETSAGDAPGGVVWAVRDSGGTVTEVVGPRIDDGDWHHVAGVFDGGDVELYVDGEKVAAGDAGGSLLGSGNAVNGVIGENFVGTLDDLRIYNSRALTLTYARGIYLEEDHKNPMPQGQLWRIRVDAAGDIAEAVRLHAPLADFHSVEVNPLDPSSGWVIRKSNPFGYPYGGRELHRFSNFGETLTLSTAVRNEKYQTFDEILVNPGDTNQVFLACGGPMRYGLRCSIDGGTTWLDTDRKVGDHLPSIDSWTPMDYQTYGAGLESDINAVFSGSPFAFVPGSPNKLLWICATHGGVFESSDYGATWETAATGGPIKDLGQFNVAHGDPDRWSIGLYEHGFSVTTNNGLSWTAQTHHNDDLLASLANQAQANGSWWTAARVGCGVAFHPVDADIMVAAWSQKGYLLRSTDAGLSWTDTGFRNPMDLWVDVFWSRTDPNRVYAGRMKSDDAGVTWSDIGKVVISVCDSDSDLLVGVNSWQTDVTAASLNMHVSTDGGDSWTSLPDPPRETVPGTSKQWLVTASGRKWNCMADALVAIDPASENLRILLAGRSGIYEYNQASNDWTLRNIGLESSTHYNLIEPVPWMGFVVFDPRPGSGHIVYAAKQNDDRTLGDWAGEENLNHAYPGGENFEPFYRSLDGGITWEKLHSCPDAPSAAMIESMTVDMRGRMFAATTEGIYIFSDEDAGLGGDTIEFVADEGYVNGDLVGQLSWAGDAGSFMVDTNLPGSVSVGSSAWKKVNHSPALAGASGSSYTLGTEFRFSETAASSGSQNMFRLEFGGFGNEAASLSFKRLNSGKYELGFFENSGSSSFFNGTDLLPEDIGTTNGAGAASDPLYLELSLTKGATENNWMAKAVLYNLTDDPGRLSAPLESFTVDFVSSTDFYESLLRPTLNSAAALAANISDVVVESVYFESGATAFMSWIAGYGLSGADAGYTADPDFDLLDNLTEYALGGIPTNAGDEGILPILGETYVYRRRLDPEVAGLEYWVETSSNLVSGIWTTNGIVEIDTGWIDAEFEAVTNEVGAADSDQKFIRLRIFGE</sequence>
<dbReference type="GO" id="GO:0010411">
    <property type="term" value="P:xyloglucan metabolic process"/>
    <property type="evidence" value="ECO:0007669"/>
    <property type="project" value="TreeGrafter"/>
</dbReference>
<evidence type="ECO:0000256" key="2">
    <source>
        <dbReference type="ARBA" id="ARBA00023157"/>
    </source>
</evidence>
<dbReference type="Pfam" id="PF13385">
    <property type="entry name" value="Laminin_G_3"/>
    <property type="match status" value="1"/>
</dbReference>
<feature type="domain" description="LamG-like jellyroll fold" evidence="4">
    <location>
        <begin position="552"/>
        <end position="667"/>
    </location>
</feature>
<protein>
    <recommendedName>
        <fullName evidence="4">LamG-like jellyroll fold domain-containing protein</fullName>
    </recommendedName>
</protein>
<keyword evidence="2" id="KW-1015">Disulfide bond</keyword>
<dbReference type="InterPro" id="IPR036278">
    <property type="entry name" value="Sialidase_sf"/>
</dbReference>
<dbReference type="Gene3D" id="2.130.10.10">
    <property type="entry name" value="YVTN repeat-like/Quinoprotein amine dehydrogenase"/>
    <property type="match status" value="4"/>
</dbReference>
<dbReference type="InterPro" id="IPR015943">
    <property type="entry name" value="WD40/YVTN_repeat-like_dom_sf"/>
</dbReference>
<dbReference type="InterPro" id="IPR006558">
    <property type="entry name" value="LamG-like"/>
</dbReference>
<dbReference type="Gene3D" id="2.60.120.200">
    <property type="match status" value="2"/>
</dbReference>
<evidence type="ECO:0000313" key="5">
    <source>
        <dbReference type="EMBL" id="VGO13042.1"/>
    </source>
</evidence>
<dbReference type="SMART" id="SM00560">
    <property type="entry name" value="LamGL"/>
    <property type="match status" value="1"/>
</dbReference>
<organism evidence="5 6">
    <name type="scientific">Pontiella desulfatans</name>
    <dbReference type="NCBI Taxonomy" id="2750659"/>
    <lineage>
        <taxon>Bacteria</taxon>
        <taxon>Pseudomonadati</taxon>
        <taxon>Kiritimatiellota</taxon>
        <taxon>Kiritimatiellia</taxon>
        <taxon>Kiritimatiellales</taxon>
        <taxon>Pontiellaceae</taxon>
        <taxon>Pontiella</taxon>
    </lineage>
</organism>
<dbReference type="PANTHER" id="PTHR43739:SF5">
    <property type="entry name" value="EXO-ALPHA-SIALIDASE"/>
    <property type="match status" value="1"/>
</dbReference>
<evidence type="ECO:0000256" key="3">
    <source>
        <dbReference type="SAM" id="SignalP"/>
    </source>
</evidence>
<dbReference type="SUPFAM" id="SSF50939">
    <property type="entry name" value="Sialidases"/>
    <property type="match status" value="2"/>
</dbReference>
<gene>
    <name evidence="5" type="ORF">PDESU_01596</name>
</gene>
<feature type="signal peptide" evidence="3">
    <location>
        <begin position="1"/>
        <end position="22"/>
    </location>
</feature>
<dbReference type="RefSeq" id="WP_136078660.1">
    <property type="nucleotide sequence ID" value="NZ_CAAHFG010000001.1"/>
</dbReference>